<dbReference type="EMBL" id="DACSWI010000006">
    <property type="protein sequence ID" value="HAT3809351.1"/>
    <property type="molecule type" value="Genomic_DNA"/>
</dbReference>
<name>A0AAN5S060_MORMO</name>
<gene>
    <name evidence="1" type="ORF">I8608_002210</name>
</gene>
<evidence type="ECO:0000313" key="2">
    <source>
        <dbReference type="Proteomes" id="UP000865968"/>
    </source>
</evidence>
<protein>
    <submittedName>
        <fullName evidence="1">Regulator</fullName>
    </submittedName>
</protein>
<reference evidence="1" key="1">
    <citation type="journal article" date="2018" name="Genome Biol.">
        <title>SKESA: strategic k-mer extension for scrupulous assemblies.</title>
        <authorList>
            <person name="Souvorov A."/>
            <person name="Agarwala R."/>
            <person name="Lipman D.J."/>
        </authorList>
    </citation>
    <scope>NUCLEOTIDE SEQUENCE</scope>
    <source>
        <strain evidence="1">Morganella morganii ARLG-3209</strain>
    </source>
</reference>
<dbReference type="Proteomes" id="UP000865968">
    <property type="component" value="Unassembled WGS sequence"/>
</dbReference>
<proteinExistence type="predicted"/>
<sequence>MRPNITITVPEPFLPVDEFCRRHGMADKTVRDMIKDGRLPVRTKSLNMKSGKVFINMLALTVEAAASCNISLEAK</sequence>
<dbReference type="Gene3D" id="6.10.200.10">
    <property type="entry name" value="Regulatory phage protein Cox"/>
    <property type="match status" value="1"/>
</dbReference>
<organism evidence="1 2">
    <name type="scientific">Morganella morganii</name>
    <name type="common">Proteus morganii</name>
    <dbReference type="NCBI Taxonomy" id="582"/>
    <lineage>
        <taxon>Bacteria</taxon>
        <taxon>Pseudomonadati</taxon>
        <taxon>Pseudomonadota</taxon>
        <taxon>Gammaproteobacteria</taxon>
        <taxon>Enterobacterales</taxon>
        <taxon>Morganellaceae</taxon>
        <taxon>Morganella</taxon>
    </lineage>
</organism>
<evidence type="ECO:0000313" key="1">
    <source>
        <dbReference type="EMBL" id="HAT3809351.1"/>
    </source>
</evidence>
<accession>A0AAN5S060</accession>
<dbReference type="AlphaFoldDB" id="A0AAN5S060"/>
<reference evidence="1" key="2">
    <citation type="submission" date="2020-10" db="EMBL/GenBank/DDBJ databases">
        <authorList>
            <consortium name="NCBI Pathogen Detection Project"/>
        </authorList>
    </citation>
    <scope>NUCLEOTIDE SEQUENCE</scope>
    <source>
        <strain evidence="1">Morganella morganii ARLG-3209</strain>
    </source>
</reference>
<dbReference type="InterPro" id="IPR038147">
    <property type="entry name" value="Cox_sf"/>
</dbReference>
<comment type="caution">
    <text evidence="1">The sequence shown here is derived from an EMBL/GenBank/DDBJ whole genome shotgun (WGS) entry which is preliminary data.</text>
</comment>